<feature type="compositionally biased region" description="Low complexity" evidence="1">
    <location>
        <begin position="18"/>
        <end position="31"/>
    </location>
</feature>
<dbReference type="PIRSF" id="PIRSF028743">
    <property type="entry name" value="GvpO_protein"/>
    <property type="match status" value="1"/>
</dbReference>
<evidence type="ECO:0000313" key="2">
    <source>
        <dbReference type="EMBL" id="MEX0429386.1"/>
    </source>
</evidence>
<reference evidence="2 3" key="1">
    <citation type="submission" date="2024-07" db="EMBL/GenBank/DDBJ databases">
        <authorList>
            <person name="Lee S."/>
            <person name="Kang M."/>
        </authorList>
    </citation>
    <scope>NUCLEOTIDE SEQUENCE [LARGE SCALE GENOMIC DNA]</scope>
    <source>
        <strain evidence="2 3">DS6</strain>
    </source>
</reference>
<dbReference type="InterPro" id="IPR008634">
    <property type="entry name" value="Gas-vesicle_GvpO"/>
</dbReference>
<gene>
    <name evidence="2" type="ORF">AB3X52_17340</name>
</gene>
<sequence>MTDATQRGDDSRPRRPTQKTTAKTTQRPTPTSTHEPGHEPRQGPTHLRGAKAASLAAQQLHDLTGRDAEAVVGMERTDDGWRIEIEALELRRIPETTDVLACYAVELDGDGDLVSCRRLRRYVRGAAEEDR</sequence>
<feature type="region of interest" description="Disordered" evidence="1">
    <location>
        <begin position="1"/>
        <end position="53"/>
    </location>
</feature>
<name>A0ABV3T2F1_9ACTN</name>
<evidence type="ECO:0000313" key="3">
    <source>
        <dbReference type="Proteomes" id="UP001556631"/>
    </source>
</evidence>
<dbReference type="RefSeq" id="WP_367995352.1">
    <property type="nucleotide sequence ID" value="NZ_JBFPJR010000041.1"/>
</dbReference>
<accession>A0ABV3T2F1</accession>
<evidence type="ECO:0000256" key="1">
    <source>
        <dbReference type="SAM" id="MobiDB-lite"/>
    </source>
</evidence>
<dbReference type="EMBL" id="JBFPJR010000041">
    <property type="protein sequence ID" value="MEX0429386.1"/>
    <property type="molecule type" value="Genomic_DNA"/>
</dbReference>
<feature type="compositionally biased region" description="Basic and acidic residues" evidence="1">
    <location>
        <begin position="1"/>
        <end position="13"/>
    </location>
</feature>
<dbReference type="Pfam" id="PF05800">
    <property type="entry name" value="GvpO"/>
    <property type="match status" value="1"/>
</dbReference>
<protein>
    <submittedName>
        <fullName evidence="2">Gas vesicle protein</fullName>
    </submittedName>
</protein>
<comment type="caution">
    <text evidence="2">The sequence shown here is derived from an EMBL/GenBank/DDBJ whole genome shotgun (WGS) entry which is preliminary data.</text>
</comment>
<keyword evidence="3" id="KW-1185">Reference proteome</keyword>
<proteinExistence type="predicted"/>
<dbReference type="Proteomes" id="UP001556631">
    <property type="component" value="Unassembled WGS sequence"/>
</dbReference>
<organism evidence="2 3">
    <name type="scientific">Nocardioides eburneus</name>
    <dbReference type="NCBI Taxonomy" id="3231482"/>
    <lineage>
        <taxon>Bacteria</taxon>
        <taxon>Bacillati</taxon>
        <taxon>Actinomycetota</taxon>
        <taxon>Actinomycetes</taxon>
        <taxon>Propionibacteriales</taxon>
        <taxon>Nocardioidaceae</taxon>
        <taxon>Nocardioides</taxon>
    </lineage>
</organism>